<gene>
    <name evidence="3" type="ORF">FK529_08515</name>
</gene>
<dbReference type="Pfam" id="PF00857">
    <property type="entry name" value="Isochorismatase"/>
    <property type="match status" value="1"/>
</dbReference>
<dbReference type="Gene3D" id="3.40.50.850">
    <property type="entry name" value="Isochorismatase-like"/>
    <property type="match status" value="1"/>
</dbReference>
<dbReference type="OrthoDB" id="9814140at2"/>
<dbReference type="RefSeq" id="WP_146560533.1">
    <property type="nucleotide sequence ID" value="NZ_VIGW01000003.1"/>
</dbReference>
<keyword evidence="4" id="KW-1185">Reference proteome</keyword>
<keyword evidence="1 3" id="KW-0378">Hydrolase</keyword>
<dbReference type="InterPro" id="IPR000868">
    <property type="entry name" value="Isochorismatase-like_dom"/>
</dbReference>
<dbReference type="InterPro" id="IPR036380">
    <property type="entry name" value="Isochorismatase-like_sf"/>
</dbReference>
<protein>
    <submittedName>
        <fullName evidence="3">Cysteine hydrolase</fullName>
    </submittedName>
</protein>
<evidence type="ECO:0000313" key="4">
    <source>
        <dbReference type="Proteomes" id="UP000317291"/>
    </source>
</evidence>
<dbReference type="PANTHER" id="PTHR43540">
    <property type="entry name" value="PEROXYUREIDOACRYLATE/UREIDOACRYLATE AMIDOHYDROLASE-RELATED"/>
    <property type="match status" value="1"/>
</dbReference>
<accession>A0A5C5RBL7</accession>
<name>A0A5C5RBL7_9ACTN</name>
<dbReference type="EMBL" id="VIGW01000003">
    <property type="protein sequence ID" value="TWS20156.1"/>
    <property type="molecule type" value="Genomic_DNA"/>
</dbReference>
<evidence type="ECO:0000259" key="2">
    <source>
        <dbReference type="Pfam" id="PF00857"/>
    </source>
</evidence>
<organism evidence="3 4">
    <name type="scientific">Tsukamurella asaccharolytica</name>
    <dbReference type="NCBI Taxonomy" id="2592067"/>
    <lineage>
        <taxon>Bacteria</taxon>
        <taxon>Bacillati</taxon>
        <taxon>Actinomycetota</taxon>
        <taxon>Actinomycetes</taxon>
        <taxon>Mycobacteriales</taxon>
        <taxon>Tsukamurellaceae</taxon>
        <taxon>Tsukamurella</taxon>
    </lineage>
</organism>
<dbReference type="GO" id="GO:0016787">
    <property type="term" value="F:hydrolase activity"/>
    <property type="evidence" value="ECO:0007669"/>
    <property type="project" value="UniProtKB-KW"/>
</dbReference>
<proteinExistence type="predicted"/>
<feature type="domain" description="Isochorismatase-like" evidence="2">
    <location>
        <begin position="6"/>
        <end position="182"/>
    </location>
</feature>
<comment type="caution">
    <text evidence="3">The sequence shown here is derived from an EMBL/GenBank/DDBJ whole genome shotgun (WGS) entry which is preliminary data.</text>
</comment>
<dbReference type="InterPro" id="IPR050272">
    <property type="entry name" value="Isochorismatase-like_hydrls"/>
</dbReference>
<dbReference type="PANTHER" id="PTHR43540:SF1">
    <property type="entry name" value="ISOCHORISMATASE HYDROLASE"/>
    <property type="match status" value="1"/>
</dbReference>
<dbReference type="Proteomes" id="UP000317291">
    <property type="component" value="Unassembled WGS sequence"/>
</dbReference>
<dbReference type="CDD" id="cd00431">
    <property type="entry name" value="cysteine_hydrolases"/>
    <property type="match status" value="1"/>
</dbReference>
<sequence length="189" mass="20033">MAAERSVLLLMDYQRGIVDGAERPGAAALASAARALSAARDRGVPVVHVRVAFRPDYPEIPPTNRAFAMIREGGDAMTEVSPLTAIVPEVAPLPGEPVVIKRRFGAFSGSDLDVVLRGLQASHLVLAGIATSGVVLSTVRYAGDLDYGLTVLADACADHDPEVHRVLVSKVFPRQAEVLAVDEWIESLG</sequence>
<reference evidence="3 4" key="1">
    <citation type="submission" date="2019-06" db="EMBL/GenBank/DDBJ databases">
        <title>Tsukamurella conjunctivitidis sp. nov., Tsukamurella assacharolytica sp. nov. and Tsukamurella sputae sp. nov. isolated from patients with conjunctivitis, bacteraemia (lymphoma) and respiratory infection (sputum) in Hong Kong.</title>
        <authorList>
            <person name="Teng J.L.L."/>
            <person name="Lee H.H."/>
            <person name="Fong J.Y.H."/>
            <person name="Fok K.M.N."/>
            <person name="Lau S.K.P."/>
            <person name="Woo P.C.Y."/>
        </authorList>
    </citation>
    <scope>NUCLEOTIDE SEQUENCE [LARGE SCALE GENOMIC DNA]</scope>
    <source>
        <strain evidence="3 4">HKU71</strain>
    </source>
</reference>
<dbReference type="SUPFAM" id="SSF52499">
    <property type="entry name" value="Isochorismatase-like hydrolases"/>
    <property type="match status" value="1"/>
</dbReference>
<evidence type="ECO:0000313" key="3">
    <source>
        <dbReference type="EMBL" id="TWS20156.1"/>
    </source>
</evidence>
<dbReference type="AlphaFoldDB" id="A0A5C5RBL7"/>
<evidence type="ECO:0000256" key="1">
    <source>
        <dbReference type="ARBA" id="ARBA00022801"/>
    </source>
</evidence>